<protein>
    <submittedName>
        <fullName evidence="1">Uncharacterized protein</fullName>
    </submittedName>
</protein>
<comment type="caution">
    <text evidence="1">The sequence shown here is derived from an EMBL/GenBank/DDBJ whole genome shotgun (WGS) entry which is preliminary data.</text>
</comment>
<proteinExistence type="predicted"/>
<dbReference type="EMBL" id="ABCB02000018">
    <property type="protein sequence ID" value="EDO61689.1"/>
    <property type="molecule type" value="Genomic_DNA"/>
</dbReference>
<dbReference type="Proteomes" id="UP000003490">
    <property type="component" value="Unassembled WGS sequence"/>
</dbReference>
<evidence type="ECO:0000313" key="1">
    <source>
        <dbReference type="EMBL" id="EDO61689.1"/>
    </source>
</evidence>
<gene>
    <name evidence="1" type="ORF">CLOLEP_02089</name>
</gene>
<dbReference type="AlphaFoldDB" id="A7VU43"/>
<evidence type="ECO:0000313" key="2">
    <source>
        <dbReference type="Proteomes" id="UP000003490"/>
    </source>
</evidence>
<sequence>MFALLQKLGWYRGDTSSSLSVGAQAFFYCLLIKRP</sequence>
<name>A7VU43_9FIRM</name>
<reference evidence="1 2" key="2">
    <citation type="submission" date="2007-08" db="EMBL/GenBank/DDBJ databases">
        <authorList>
            <person name="Fulton L."/>
            <person name="Clifton S."/>
            <person name="Fulton B."/>
            <person name="Xu J."/>
            <person name="Minx P."/>
            <person name="Pepin K.H."/>
            <person name="Johnson M."/>
            <person name="Thiruvilangam P."/>
            <person name="Bhonagiri V."/>
            <person name="Nash W.E."/>
            <person name="Wang C."/>
            <person name="Mardis E.R."/>
            <person name="Wilson R.K."/>
        </authorList>
    </citation>
    <scope>NUCLEOTIDE SEQUENCE [LARGE SCALE GENOMIC DNA]</scope>
    <source>
        <strain evidence="1 2">DSM 753</strain>
    </source>
</reference>
<organism evidence="1 2">
    <name type="scientific">[Clostridium] leptum DSM 753</name>
    <dbReference type="NCBI Taxonomy" id="428125"/>
    <lineage>
        <taxon>Bacteria</taxon>
        <taxon>Bacillati</taxon>
        <taxon>Bacillota</taxon>
        <taxon>Clostridia</taxon>
        <taxon>Eubacteriales</taxon>
        <taxon>Oscillospiraceae</taxon>
        <taxon>Oscillospiraceae incertae sedis</taxon>
    </lineage>
</organism>
<accession>A7VU43</accession>
<reference evidence="1 2" key="1">
    <citation type="submission" date="2007-08" db="EMBL/GenBank/DDBJ databases">
        <title>Draft genome sequence of Clostridium leptum (DSM 753).</title>
        <authorList>
            <person name="Sudarsanam P."/>
            <person name="Ley R."/>
            <person name="Guruge J."/>
            <person name="Turnbaugh P.J."/>
            <person name="Mahowald M."/>
            <person name="Liep D."/>
            <person name="Gordon J."/>
        </authorList>
    </citation>
    <scope>NUCLEOTIDE SEQUENCE [LARGE SCALE GENOMIC DNA]</scope>
    <source>
        <strain evidence="1 2">DSM 753</strain>
    </source>
</reference>
<dbReference type="HOGENOM" id="CLU_3364259_0_0_9"/>